<keyword evidence="3" id="KW-1185">Reference proteome</keyword>
<dbReference type="Gene3D" id="1.20.210.10">
    <property type="entry name" value="Cytochrome c oxidase-like, subunit I domain"/>
    <property type="match status" value="1"/>
</dbReference>
<feature type="transmembrane region" description="Helical" evidence="1">
    <location>
        <begin position="202"/>
        <end position="223"/>
    </location>
</feature>
<keyword evidence="1" id="KW-1133">Transmembrane helix</keyword>
<protein>
    <submittedName>
        <fullName evidence="2">Uncharacterized protein</fullName>
    </submittedName>
</protein>
<feature type="transmembrane region" description="Helical" evidence="1">
    <location>
        <begin position="229"/>
        <end position="250"/>
    </location>
</feature>
<dbReference type="AlphaFoldDB" id="A0A419SRI0"/>
<evidence type="ECO:0000313" key="2">
    <source>
        <dbReference type="EMBL" id="RKD27044.1"/>
    </source>
</evidence>
<keyword evidence="1" id="KW-0812">Transmembrane</keyword>
<feature type="transmembrane region" description="Helical" evidence="1">
    <location>
        <begin position="262"/>
        <end position="279"/>
    </location>
</feature>
<name>A0A419SRI0_9BACL</name>
<dbReference type="RefSeq" id="WP_120187865.1">
    <property type="nucleotide sequence ID" value="NZ_MCHY01000001.1"/>
</dbReference>
<evidence type="ECO:0000256" key="1">
    <source>
        <dbReference type="SAM" id="Phobius"/>
    </source>
</evidence>
<dbReference type="OrthoDB" id="2827525at2"/>
<organism evidence="2 3">
    <name type="scientific">Ammoniphilus oxalaticus</name>
    <dbReference type="NCBI Taxonomy" id="66863"/>
    <lineage>
        <taxon>Bacteria</taxon>
        <taxon>Bacillati</taxon>
        <taxon>Bacillota</taxon>
        <taxon>Bacilli</taxon>
        <taxon>Bacillales</taxon>
        <taxon>Paenibacillaceae</taxon>
        <taxon>Aneurinibacillus group</taxon>
        <taxon>Ammoniphilus</taxon>
    </lineage>
</organism>
<comment type="caution">
    <text evidence="2">The sequence shown here is derived from an EMBL/GenBank/DDBJ whole genome shotgun (WGS) entry which is preliminary data.</text>
</comment>
<sequence length="391" mass="44748">MKKWVLSGLFYFIFISIIGVVARLKMFLPFLPKIPFMHLVHAHSHVAFLGWVYFILAAFLIQYTMTASMWNSRRLHFLYYALHFSVSGMLISFCLQGYGLFSILFSSLHIFISYYFAYLYFTNQRQSIPPVVKLFFHTGILLNVLSSIGPWGIAAIGMMGKNTADLFDLLLYFYLHFQYNGSFTFIIFGLCYLFMNRQSTTVFYLLLASVFPAYFISIMWLPLPNALETIGMSVGGIGQFAATLLFAFHILRSIRQETNRSLQLLLGLFISSFLVKSVFEMVGAWPAMAQLVYTNRQVIIAYLHLTLLGGVSSFLLYLTVKEAVFRHRQLPILRVSASLYTIGSVLMILFLFLAGLMQWLTLSISIWLWIILFLTSIIATLGVIGLTFVQR</sequence>
<dbReference type="EMBL" id="MCHY01000001">
    <property type="protein sequence ID" value="RKD27044.1"/>
    <property type="molecule type" value="Genomic_DNA"/>
</dbReference>
<feature type="transmembrane region" description="Helical" evidence="1">
    <location>
        <begin position="9"/>
        <end position="28"/>
    </location>
</feature>
<feature type="transmembrane region" description="Helical" evidence="1">
    <location>
        <begin position="77"/>
        <end position="98"/>
    </location>
</feature>
<feature type="transmembrane region" description="Helical" evidence="1">
    <location>
        <begin position="339"/>
        <end position="360"/>
    </location>
</feature>
<dbReference type="InterPro" id="IPR036927">
    <property type="entry name" value="Cyt_c_oxase-like_su1_sf"/>
</dbReference>
<feature type="transmembrane region" description="Helical" evidence="1">
    <location>
        <begin position="171"/>
        <end position="195"/>
    </location>
</feature>
<feature type="transmembrane region" description="Helical" evidence="1">
    <location>
        <begin position="48"/>
        <end position="65"/>
    </location>
</feature>
<feature type="transmembrane region" description="Helical" evidence="1">
    <location>
        <begin position="134"/>
        <end position="159"/>
    </location>
</feature>
<reference evidence="2 3" key="1">
    <citation type="submission" date="2016-08" db="EMBL/GenBank/DDBJ databases">
        <title>Novel Firmicute Genomes.</title>
        <authorList>
            <person name="Poppleton D.I."/>
            <person name="Gribaldo S."/>
        </authorList>
    </citation>
    <scope>NUCLEOTIDE SEQUENCE [LARGE SCALE GENOMIC DNA]</scope>
    <source>
        <strain evidence="2 3">RAOx-1</strain>
    </source>
</reference>
<keyword evidence="1" id="KW-0472">Membrane</keyword>
<dbReference type="Proteomes" id="UP000284219">
    <property type="component" value="Unassembled WGS sequence"/>
</dbReference>
<gene>
    <name evidence="2" type="ORF">BEP19_00275</name>
</gene>
<evidence type="ECO:0000313" key="3">
    <source>
        <dbReference type="Proteomes" id="UP000284219"/>
    </source>
</evidence>
<feature type="transmembrane region" description="Helical" evidence="1">
    <location>
        <begin position="104"/>
        <end position="122"/>
    </location>
</feature>
<feature type="transmembrane region" description="Helical" evidence="1">
    <location>
        <begin position="366"/>
        <end position="389"/>
    </location>
</feature>
<accession>A0A419SRI0</accession>
<proteinExistence type="predicted"/>
<feature type="transmembrane region" description="Helical" evidence="1">
    <location>
        <begin position="299"/>
        <end position="318"/>
    </location>
</feature>